<proteinExistence type="predicted"/>
<sequence length="745" mass="82321">MASNHPEIPPMDEELKRLMVPAACDWATDDNVAQDPNRRSIFPEFDSLPRDQMLLSEEEAEAYLQSFRRQPYPDATVVQVHANVLKYVEDIYTSIVDCRYALDLENSRDFSRLVEPYKSGTYYPTKLILAMSWNLMNLLLDGADNGFMRTIRDDQKGNNNDEENSITLVERHRRLCITLLLEKVTVEDVLSGDDFKLRNLIYSPTTYASLKAVHRFVNTKRRNKEPKPVPPHTWATPPPGTLHQLAIQNNRSPMYPAFVSIPPADQLPDMPSALQHLSSLQPRLPRSTNPHAARHLALLQANKLPLVIALYTALRDVTSMQNAPASIDARRFALALAAPHTNSTTAPPAGPSASRPPPTCTPTDLLAAAWRVLTAFLRGATHGFPQPFPKEFTSRNRPSSLSLLRDAGRQVSAPCRLASMLAVLRREKSVAWMWVKSDFALDGFVADPYAWSGVRSDVRVTSGWRRAKPLGRRHVRIAAEGEGEGDGGAVPMRSGRRGKRVAVDVGTGAGGTTATGGADGTEELSATGLHEDDRDRASGCADGSEWLLTRPVYLNAPPLTDDSDDGLLIDAQWHWDALFDPENNQAYPPWTAGLDIATGQPLPDLSEAAGPEAAYAQIVWGGQLPSINTGADFQQQMLYDGSLTSPLFGLQEGLQETQPQRAVGFEDLQMWMDSAEDAPQTMEAPHQLPVWTDVSPLNVEADLPSQEMEPMDDDELMGEYTTFLESVDWQGEISLDAEIDDVMEE</sequence>
<evidence type="ECO:0000313" key="3">
    <source>
        <dbReference type="Proteomes" id="UP000183809"/>
    </source>
</evidence>
<accession>A0A1J9RJJ4</accession>
<protein>
    <submittedName>
        <fullName evidence="2">Uncharacterized protein</fullName>
    </submittedName>
</protein>
<dbReference type="RefSeq" id="XP_020135484.1">
    <property type="nucleotide sequence ID" value="XM_020269888.1"/>
</dbReference>
<organism evidence="2 3">
    <name type="scientific">Diplodia corticola</name>
    <dbReference type="NCBI Taxonomy" id="236234"/>
    <lineage>
        <taxon>Eukaryota</taxon>
        <taxon>Fungi</taxon>
        <taxon>Dikarya</taxon>
        <taxon>Ascomycota</taxon>
        <taxon>Pezizomycotina</taxon>
        <taxon>Dothideomycetes</taxon>
        <taxon>Dothideomycetes incertae sedis</taxon>
        <taxon>Botryosphaeriales</taxon>
        <taxon>Botryosphaeriaceae</taxon>
        <taxon>Diplodia</taxon>
    </lineage>
</organism>
<feature type="region of interest" description="Disordered" evidence="1">
    <location>
        <begin position="480"/>
        <end position="499"/>
    </location>
</feature>
<dbReference type="OrthoDB" id="3967092at2759"/>
<comment type="caution">
    <text evidence="2">The sequence shown here is derived from an EMBL/GenBank/DDBJ whole genome shotgun (WGS) entry which is preliminary data.</text>
</comment>
<dbReference type="Proteomes" id="UP000183809">
    <property type="component" value="Unassembled WGS sequence"/>
</dbReference>
<dbReference type="AlphaFoldDB" id="A0A1J9RJJ4"/>
<name>A0A1J9RJJ4_9PEZI</name>
<dbReference type="EMBL" id="MNUE01000001">
    <property type="protein sequence ID" value="OJD40641.1"/>
    <property type="molecule type" value="Genomic_DNA"/>
</dbReference>
<dbReference type="GeneID" id="31010147"/>
<feature type="compositionally biased region" description="Gly residues" evidence="1">
    <location>
        <begin position="507"/>
        <end position="519"/>
    </location>
</feature>
<feature type="region of interest" description="Disordered" evidence="1">
    <location>
        <begin position="504"/>
        <end position="538"/>
    </location>
</feature>
<evidence type="ECO:0000256" key="1">
    <source>
        <dbReference type="SAM" id="MobiDB-lite"/>
    </source>
</evidence>
<dbReference type="STRING" id="236234.A0A1J9RJJ4"/>
<gene>
    <name evidence="2" type="ORF">BKCO1_1000486</name>
</gene>
<keyword evidence="3" id="KW-1185">Reference proteome</keyword>
<reference evidence="2 3" key="1">
    <citation type="submission" date="2016-10" db="EMBL/GenBank/DDBJ databases">
        <title>Proteomics and genomics reveal pathogen-plant mechanisms compatible with a hemibiotrophic lifestyle of Diplodia corticola.</title>
        <authorList>
            <person name="Fernandes I."/>
            <person name="De Jonge R."/>
            <person name="Van De Peer Y."/>
            <person name="Devreese B."/>
            <person name="Alves A."/>
            <person name="Esteves A.C."/>
        </authorList>
    </citation>
    <scope>NUCLEOTIDE SEQUENCE [LARGE SCALE GENOMIC DNA]</scope>
    <source>
        <strain evidence="2 3">CBS 112549</strain>
    </source>
</reference>
<evidence type="ECO:0000313" key="2">
    <source>
        <dbReference type="EMBL" id="OJD40641.1"/>
    </source>
</evidence>